<dbReference type="RefSeq" id="WP_283424225.1">
    <property type="nucleotide sequence ID" value="NZ_FXTY01000001.1"/>
</dbReference>
<dbReference type="EMBL" id="FXTY01000001">
    <property type="protein sequence ID" value="SMP03560.1"/>
    <property type="molecule type" value="Genomic_DNA"/>
</dbReference>
<dbReference type="InterPro" id="IPR005495">
    <property type="entry name" value="LptG/LptF_permease"/>
</dbReference>
<feature type="transmembrane region" description="Helical" evidence="6">
    <location>
        <begin position="288"/>
        <end position="306"/>
    </location>
</feature>
<organism evidence="7 8">
    <name type="scientific">Shimia sagamensis</name>
    <dbReference type="NCBI Taxonomy" id="1566352"/>
    <lineage>
        <taxon>Bacteria</taxon>
        <taxon>Pseudomonadati</taxon>
        <taxon>Pseudomonadota</taxon>
        <taxon>Alphaproteobacteria</taxon>
        <taxon>Rhodobacterales</taxon>
        <taxon>Roseobacteraceae</taxon>
    </lineage>
</organism>
<evidence type="ECO:0000256" key="6">
    <source>
        <dbReference type="SAM" id="Phobius"/>
    </source>
</evidence>
<keyword evidence="5 6" id="KW-0472">Membrane</keyword>
<feature type="transmembrane region" description="Helical" evidence="6">
    <location>
        <begin position="21"/>
        <end position="42"/>
    </location>
</feature>
<evidence type="ECO:0000256" key="3">
    <source>
        <dbReference type="ARBA" id="ARBA00022692"/>
    </source>
</evidence>
<sequence>MSWRRHTGLAVRAMVRGDLAAIGFMMFVLLVVALTIDLANWLDTVRARAEATGNSLWQVLFPYIGYRTTDITTRLLTMACVAGGFVVTLLRHQRLDDVVLSAAGASPSLRLTALMISGLLLGTVQMVGENWLRPAAVQAQVAANLGDYGNRYFKTDVGTQWMFSDTRALRATVTRGPEAALSDVMLFEAANWPDITHILHAQTASPSFRSGIWTLTNVTTWNVAANTPPTFEPQVDMPLAVTLDKLRWFGVDGYYLPNDAARAIVAAEATPAAPTAEDAATALAVRKVALFLPGIFAFLGVSLASLGTQDRRLSPFKLLALATVGYLSVVSVKVFWALGIHGVLPPMLAASLPALFALCLCALLQLHQAGYLPAPRRAARSRP</sequence>
<accession>A0ABY1N9B6</accession>
<evidence type="ECO:0000256" key="4">
    <source>
        <dbReference type="ARBA" id="ARBA00022989"/>
    </source>
</evidence>
<evidence type="ECO:0000256" key="2">
    <source>
        <dbReference type="ARBA" id="ARBA00022475"/>
    </source>
</evidence>
<reference evidence="7 8" key="1">
    <citation type="submission" date="2017-05" db="EMBL/GenBank/DDBJ databases">
        <authorList>
            <person name="Varghese N."/>
            <person name="Submissions S."/>
        </authorList>
    </citation>
    <scope>NUCLEOTIDE SEQUENCE [LARGE SCALE GENOMIC DNA]</scope>
    <source>
        <strain evidence="7 8">DSM 29734</strain>
    </source>
</reference>
<name>A0ABY1N9B6_9RHOB</name>
<feature type="transmembrane region" description="Helical" evidence="6">
    <location>
        <begin position="318"/>
        <end position="338"/>
    </location>
</feature>
<protein>
    <submittedName>
        <fullName evidence="7">Lipopolysaccharide export LptBFGC system, permease protein LptF</fullName>
    </submittedName>
</protein>
<evidence type="ECO:0000313" key="8">
    <source>
        <dbReference type="Proteomes" id="UP001157961"/>
    </source>
</evidence>
<keyword evidence="2" id="KW-1003">Cell membrane</keyword>
<proteinExistence type="predicted"/>
<evidence type="ECO:0000256" key="1">
    <source>
        <dbReference type="ARBA" id="ARBA00004651"/>
    </source>
</evidence>
<dbReference type="Pfam" id="PF03739">
    <property type="entry name" value="LptF_LptG"/>
    <property type="match status" value="1"/>
</dbReference>
<evidence type="ECO:0000313" key="7">
    <source>
        <dbReference type="EMBL" id="SMP03560.1"/>
    </source>
</evidence>
<keyword evidence="4 6" id="KW-1133">Transmembrane helix</keyword>
<feature type="transmembrane region" description="Helical" evidence="6">
    <location>
        <begin position="71"/>
        <end position="90"/>
    </location>
</feature>
<comment type="caution">
    <text evidence="7">The sequence shown here is derived from an EMBL/GenBank/DDBJ whole genome shotgun (WGS) entry which is preliminary data.</text>
</comment>
<gene>
    <name evidence="7" type="ORF">SAMN06265373_101365</name>
</gene>
<keyword evidence="3 6" id="KW-0812">Transmembrane</keyword>
<keyword evidence="8" id="KW-1185">Reference proteome</keyword>
<dbReference type="Proteomes" id="UP001157961">
    <property type="component" value="Unassembled WGS sequence"/>
</dbReference>
<comment type="subcellular location">
    <subcellularLocation>
        <location evidence="1">Cell membrane</location>
        <topology evidence="1">Multi-pass membrane protein</topology>
    </subcellularLocation>
</comment>
<feature type="transmembrane region" description="Helical" evidence="6">
    <location>
        <begin position="350"/>
        <end position="372"/>
    </location>
</feature>
<evidence type="ECO:0000256" key="5">
    <source>
        <dbReference type="ARBA" id="ARBA00023136"/>
    </source>
</evidence>